<dbReference type="EMBL" id="BQNB010014564">
    <property type="protein sequence ID" value="GJT29693.1"/>
    <property type="molecule type" value="Genomic_DNA"/>
</dbReference>
<keyword evidence="1" id="KW-0808">Transferase</keyword>
<dbReference type="InterPro" id="IPR036691">
    <property type="entry name" value="Endo/exonu/phosph_ase_sf"/>
</dbReference>
<comment type="caution">
    <text evidence="1">The sequence shown here is derived from an EMBL/GenBank/DDBJ whole genome shotgun (WGS) entry which is preliminary data.</text>
</comment>
<protein>
    <submittedName>
        <fullName evidence="1">RNA-directed DNA polymerase, eukaryota, reverse transcriptase zinc-binding domain protein</fullName>
    </submittedName>
</protein>
<evidence type="ECO:0000313" key="1">
    <source>
        <dbReference type="EMBL" id="GJT29693.1"/>
    </source>
</evidence>
<evidence type="ECO:0000313" key="2">
    <source>
        <dbReference type="Proteomes" id="UP001151760"/>
    </source>
</evidence>
<dbReference type="Proteomes" id="UP001151760">
    <property type="component" value="Unassembled WGS sequence"/>
</dbReference>
<reference evidence="1" key="1">
    <citation type="journal article" date="2022" name="Int. J. Mol. Sci.">
        <title>Draft Genome of Tanacetum Coccineum: Genomic Comparison of Closely Related Tanacetum-Family Plants.</title>
        <authorList>
            <person name="Yamashiro T."/>
            <person name="Shiraishi A."/>
            <person name="Nakayama K."/>
            <person name="Satake H."/>
        </authorList>
    </citation>
    <scope>NUCLEOTIDE SEQUENCE</scope>
</reference>
<dbReference type="SUPFAM" id="SSF56219">
    <property type="entry name" value="DNase I-like"/>
    <property type="match status" value="1"/>
</dbReference>
<name>A0ABQ5CRY4_9ASTR</name>
<dbReference type="PANTHER" id="PTHR33116">
    <property type="entry name" value="REVERSE TRANSCRIPTASE ZINC-BINDING DOMAIN-CONTAINING PROTEIN-RELATED-RELATED"/>
    <property type="match status" value="1"/>
</dbReference>
<dbReference type="PANTHER" id="PTHR33116:SF84">
    <property type="entry name" value="RNA-DIRECTED DNA POLYMERASE"/>
    <property type="match status" value="1"/>
</dbReference>
<keyword evidence="2" id="KW-1185">Reference proteome</keyword>
<accession>A0ABQ5CRY4</accession>
<reference evidence="1" key="2">
    <citation type="submission" date="2022-01" db="EMBL/GenBank/DDBJ databases">
        <authorList>
            <person name="Yamashiro T."/>
            <person name="Shiraishi A."/>
            <person name="Satake H."/>
            <person name="Nakayama K."/>
        </authorList>
    </citation>
    <scope>NUCLEOTIDE SEQUENCE</scope>
</reference>
<dbReference type="GO" id="GO:0003964">
    <property type="term" value="F:RNA-directed DNA polymerase activity"/>
    <property type="evidence" value="ECO:0007669"/>
    <property type="project" value="UniProtKB-KW"/>
</dbReference>
<dbReference type="Gene3D" id="3.60.10.10">
    <property type="entry name" value="Endonuclease/exonuclease/phosphatase"/>
    <property type="match status" value="1"/>
</dbReference>
<keyword evidence="1" id="KW-0695">RNA-directed DNA polymerase</keyword>
<organism evidence="1 2">
    <name type="scientific">Tanacetum coccineum</name>
    <dbReference type="NCBI Taxonomy" id="301880"/>
    <lineage>
        <taxon>Eukaryota</taxon>
        <taxon>Viridiplantae</taxon>
        <taxon>Streptophyta</taxon>
        <taxon>Embryophyta</taxon>
        <taxon>Tracheophyta</taxon>
        <taxon>Spermatophyta</taxon>
        <taxon>Magnoliopsida</taxon>
        <taxon>eudicotyledons</taxon>
        <taxon>Gunneridae</taxon>
        <taxon>Pentapetalae</taxon>
        <taxon>asterids</taxon>
        <taxon>campanulids</taxon>
        <taxon>Asterales</taxon>
        <taxon>Asteraceae</taxon>
        <taxon>Asteroideae</taxon>
        <taxon>Anthemideae</taxon>
        <taxon>Anthemidinae</taxon>
        <taxon>Tanacetum</taxon>
    </lineage>
</organism>
<gene>
    <name evidence="1" type="ORF">Tco_0909968</name>
</gene>
<proteinExistence type="predicted"/>
<sequence>MDTTNGNLGTYGTFIYADNGGLDRKELWKDLILYKRIVGTNPWFLNGDMNVTLAPNEHSMGGSSMTADVKEFQNYVNQIEVEDINSSRLFYTWTKNLHKTKSGNQTGILKKLDRIMGSEDFIGRFNQAYALFLPYLISDHYLTVLVIPKCMDLLKDVQIRIDKDPHNKELMNKECDVLRKYAEAMRDEEQILYQKAKIKWLSMGDRNNAYFHKAIKSRIQRNRVNAINDENGNKVEGPDVANVDVSDEEIKRAMFLIDDNKAPEPDEFGKVSGLILNYNKSTIIFGSLTDEEKQDILEVVPFQVEKLPIRINNWKNRCLSYVGRLLLVALVLESIHVYWASVFLLPHGVIKDINKLLKGFLWNHADGSKGRAKVAWKNVCNAKQKEGMGLKDLYVWNKAMIVKHLWHISSDKESLWEKWVNTGKLKGKSIWEIDEEKDDSWL</sequence>
<keyword evidence="1" id="KW-0548">Nucleotidyltransferase</keyword>